<evidence type="ECO:0000256" key="2">
    <source>
        <dbReference type="ARBA" id="ARBA00006730"/>
    </source>
</evidence>
<evidence type="ECO:0000256" key="8">
    <source>
        <dbReference type="ARBA" id="ARBA00049547"/>
    </source>
</evidence>
<reference evidence="11 12" key="1">
    <citation type="submission" date="2016-10" db="EMBL/GenBank/DDBJ databases">
        <authorList>
            <person name="de Groot N.N."/>
        </authorList>
    </citation>
    <scope>NUCLEOTIDE SEQUENCE [LARGE SCALE GENOMIC DNA]</scope>
    <source>
        <strain evidence="11 12">DSM 44993</strain>
    </source>
</reference>
<organism evidence="11 12">
    <name type="scientific">Amycolatopsis saalfeldensis</name>
    <dbReference type="NCBI Taxonomy" id="394193"/>
    <lineage>
        <taxon>Bacteria</taxon>
        <taxon>Bacillati</taxon>
        <taxon>Actinomycetota</taxon>
        <taxon>Actinomycetes</taxon>
        <taxon>Pseudonocardiales</taxon>
        <taxon>Pseudonocardiaceae</taxon>
        <taxon>Amycolatopsis</taxon>
    </lineage>
</organism>
<dbReference type="Pfam" id="PF01266">
    <property type="entry name" value="DAO"/>
    <property type="match status" value="1"/>
</dbReference>
<dbReference type="OrthoDB" id="246701at2"/>
<dbReference type="PIRSF" id="PIRSF000189">
    <property type="entry name" value="D-aa_oxidase"/>
    <property type="match status" value="1"/>
</dbReference>
<dbReference type="InterPro" id="IPR006076">
    <property type="entry name" value="FAD-dep_OxRdtase"/>
</dbReference>
<keyword evidence="12" id="KW-1185">Reference proteome</keyword>
<evidence type="ECO:0000256" key="1">
    <source>
        <dbReference type="ARBA" id="ARBA00001974"/>
    </source>
</evidence>
<dbReference type="SUPFAM" id="SSF54373">
    <property type="entry name" value="FAD-linked reductases, C-terminal domain"/>
    <property type="match status" value="1"/>
</dbReference>
<feature type="binding site" evidence="9">
    <location>
        <begin position="38"/>
        <end position="39"/>
    </location>
    <ligand>
        <name>FAD</name>
        <dbReference type="ChEBI" id="CHEBI:57692"/>
    </ligand>
</feature>
<sequence length="293" mass="30486">MRVTVVGGGVAGLSCAYRLAEAGHRVTVRTAGRPEESTSAVAGGLIYPPVARVDERVVRWTEVTVGVYRRSLAAPGIRFLPGSITLGADQPGPLWLPAMTDVTRDGDRLGFTTALVDMPVYLAWLAEQVAALGVRTEYAAVASLAEVDADVVVNAAGLGAAELAGDDTLVPVRGQLVHLADPGLTSWTVVVEGDEVTYVIPHGRHVICGGTEEIGRGDLDPDPAVAAAIVRRCRALEPRLADAAVLGTRAGLRPGRPSVRLERVGNVVHDYGHGGAGVTLAWGCADDVVELVG</sequence>
<evidence type="ECO:0000256" key="5">
    <source>
        <dbReference type="ARBA" id="ARBA00023002"/>
    </source>
</evidence>
<dbReference type="AlphaFoldDB" id="A0A1H8XUG2"/>
<evidence type="ECO:0000256" key="7">
    <source>
        <dbReference type="ARBA" id="ARBA00039751"/>
    </source>
</evidence>
<evidence type="ECO:0000256" key="4">
    <source>
        <dbReference type="ARBA" id="ARBA00022827"/>
    </source>
</evidence>
<evidence type="ECO:0000313" key="12">
    <source>
        <dbReference type="Proteomes" id="UP000198582"/>
    </source>
</evidence>
<dbReference type="GO" id="GO:0005737">
    <property type="term" value="C:cytoplasm"/>
    <property type="evidence" value="ECO:0007669"/>
    <property type="project" value="TreeGrafter"/>
</dbReference>
<dbReference type="Gene3D" id="3.40.50.720">
    <property type="entry name" value="NAD(P)-binding Rossmann-like Domain"/>
    <property type="match status" value="1"/>
</dbReference>
<dbReference type="GO" id="GO:0019478">
    <property type="term" value="P:D-amino acid catabolic process"/>
    <property type="evidence" value="ECO:0007669"/>
    <property type="project" value="TreeGrafter"/>
</dbReference>
<evidence type="ECO:0000256" key="3">
    <source>
        <dbReference type="ARBA" id="ARBA00022630"/>
    </source>
</evidence>
<feature type="domain" description="FAD dependent oxidoreductase" evidence="10">
    <location>
        <begin position="2"/>
        <end position="291"/>
    </location>
</feature>
<accession>A0A1H8XUG2</accession>
<comment type="similarity">
    <text evidence="2">Belongs to the DAMOX/DASOX family.</text>
</comment>
<evidence type="ECO:0000313" key="11">
    <source>
        <dbReference type="EMBL" id="SEP43393.1"/>
    </source>
</evidence>
<name>A0A1H8XUG2_9PSEU</name>
<dbReference type="PANTHER" id="PTHR11530:SF11">
    <property type="entry name" value="D-ASPARTATE OXIDASE"/>
    <property type="match status" value="1"/>
</dbReference>
<evidence type="ECO:0000256" key="6">
    <source>
        <dbReference type="ARBA" id="ARBA00039101"/>
    </source>
</evidence>
<protein>
    <recommendedName>
        <fullName evidence="7">D-amino-acid oxidase</fullName>
        <ecNumber evidence="6">1.4.3.3</ecNumber>
    </recommendedName>
</protein>
<dbReference type="RefSeq" id="WP_091618687.1">
    <property type="nucleotide sequence ID" value="NZ_FOEF01000009.1"/>
</dbReference>
<keyword evidence="3" id="KW-0285">Flavoprotein</keyword>
<dbReference type="Proteomes" id="UP000198582">
    <property type="component" value="Unassembled WGS sequence"/>
</dbReference>
<evidence type="ECO:0000256" key="9">
    <source>
        <dbReference type="PIRSR" id="PIRSR000189-1"/>
    </source>
</evidence>
<gene>
    <name evidence="11" type="ORF">SAMN04489732_10932</name>
</gene>
<dbReference type="EC" id="1.4.3.3" evidence="6"/>
<keyword evidence="5" id="KW-0560">Oxidoreductase</keyword>
<dbReference type="GO" id="GO:0071949">
    <property type="term" value="F:FAD binding"/>
    <property type="evidence" value="ECO:0007669"/>
    <property type="project" value="InterPro"/>
</dbReference>
<dbReference type="EMBL" id="FOEF01000009">
    <property type="protein sequence ID" value="SEP43393.1"/>
    <property type="molecule type" value="Genomic_DNA"/>
</dbReference>
<keyword evidence="4 9" id="KW-0274">FAD</keyword>
<feature type="binding site" evidence="9">
    <location>
        <position position="198"/>
    </location>
    <ligand>
        <name>D-dopa</name>
        <dbReference type="ChEBI" id="CHEBI:149689"/>
    </ligand>
</feature>
<comment type="cofactor">
    <cofactor evidence="1 9">
        <name>FAD</name>
        <dbReference type="ChEBI" id="CHEBI:57692"/>
    </cofactor>
</comment>
<feature type="binding site" evidence="9">
    <location>
        <position position="253"/>
    </location>
    <ligand>
        <name>D-dopa</name>
        <dbReference type="ChEBI" id="CHEBI:149689"/>
    </ligand>
</feature>
<dbReference type="GO" id="GO:0003884">
    <property type="term" value="F:D-amino-acid oxidase activity"/>
    <property type="evidence" value="ECO:0007669"/>
    <property type="project" value="UniProtKB-EC"/>
</dbReference>
<comment type="catalytic activity">
    <reaction evidence="8">
        <text>a D-alpha-amino acid + O2 + H2O = a 2-oxocarboxylate + H2O2 + NH4(+)</text>
        <dbReference type="Rhea" id="RHEA:21816"/>
        <dbReference type="ChEBI" id="CHEBI:15377"/>
        <dbReference type="ChEBI" id="CHEBI:15379"/>
        <dbReference type="ChEBI" id="CHEBI:16240"/>
        <dbReference type="ChEBI" id="CHEBI:28938"/>
        <dbReference type="ChEBI" id="CHEBI:35179"/>
        <dbReference type="ChEBI" id="CHEBI:59871"/>
        <dbReference type="EC" id="1.4.3.3"/>
    </reaction>
    <physiologicalReaction direction="left-to-right" evidence="8">
        <dbReference type="Rhea" id="RHEA:21817"/>
    </physiologicalReaction>
</comment>
<evidence type="ECO:0000259" key="10">
    <source>
        <dbReference type="Pfam" id="PF01266"/>
    </source>
</evidence>
<dbReference type="Gene3D" id="3.30.9.10">
    <property type="entry name" value="D-Amino Acid Oxidase, subunit A, domain 2"/>
    <property type="match status" value="1"/>
</dbReference>
<dbReference type="PROSITE" id="PS51257">
    <property type="entry name" value="PROKAR_LIPOPROTEIN"/>
    <property type="match status" value="1"/>
</dbReference>
<dbReference type="STRING" id="394193.SAMN04489732_10932"/>
<dbReference type="SUPFAM" id="SSF51971">
    <property type="entry name" value="Nucleotide-binding domain"/>
    <property type="match status" value="1"/>
</dbReference>
<feature type="binding site" evidence="9">
    <location>
        <begin position="274"/>
        <end position="279"/>
    </location>
    <ligand>
        <name>FAD</name>
        <dbReference type="ChEBI" id="CHEBI:57692"/>
    </ligand>
</feature>
<feature type="binding site" evidence="9">
    <location>
        <position position="141"/>
    </location>
    <ligand>
        <name>FAD</name>
        <dbReference type="ChEBI" id="CHEBI:57692"/>
    </ligand>
</feature>
<dbReference type="PANTHER" id="PTHR11530">
    <property type="entry name" value="D-AMINO ACID OXIDASE"/>
    <property type="match status" value="1"/>
</dbReference>
<feature type="binding site" evidence="9">
    <location>
        <position position="275"/>
    </location>
    <ligand>
        <name>D-dopa</name>
        <dbReference type="ChEBI" id="CHEBI:149689"/>
    </ligand>
</feature>
<proteinExistence type="inferred from homology"/>
<dbReference type="InterPro" id="IPR023209">
    <property type="entry name" value="DAO"/>
</dbReference>